<feature type="domain" description="Pyridine nucleotide-disulphide oxidoreductase dimerisation" evidence="12">
    <location>
        <begin position="402"/>
        <end position="511"/>
    </location>
</feature>
<gene>
    <name evidence="14" type="ordered locus">Bathy13g00630</name>
</gene>
<comment type="miscellaneous">
    <text evidence="11">The active site is a redox-active disulfide bond.</text>
</comment>
<comment type="cofactor">
    <cofactor evidence="9 11">
        <name>FAD</name>
        <dbReference type="ChEBI" id="CHEBI:57692"/>
    </cofactor>
    <text evidence="9 11">Binds 1 FAD per subunit.</text>
</comment>
<dbReference type="eggNOG" id="KOG1335">
    <property type="taxonomic scope" value="Eukaryota"/>
</dbReference>
<dbReference type="EMBL" id="FO082266">
    <property type="protein sequence ID" value="CCO19370.1"/>
    <property type="molecule type" value="Genomic_DNA"/>
</dbReference>
<dbReference type="GO" id="GO:0006103">
    <property type="term" value="P:2-oxoglutarate metabolic process"/>
    <property type="evidence" value="ECO:0007669"/>
    <property type="project" value="TreeGrafter"/>
</dbReference>
<keyword evidence="6" id="KW-1015">Disulfide bond</keyword>
<dbReference type="AlphaFoldDB" id="K8F3K6"/>
<dbReference type="Gene3D" id="3.50.50.60">
    <property type="entry name" value="FAD/NAD(P)-binding domain"/>
    <property type="match status" value="2"/>
</dbReference>
<sequence>MTSRRGAMMMSNTARWAMRNSATNTVSSLEEVTRRTTIATFGKNRFYSSGEQQDVVIIGGGPGGYVGAIKAAQLGMKVTCVEKRATLGGTCLNVGCIPSKALLNASHKYEEAKHGMEKHGISVGGEVTIDVSKMMAQKMKSVGGLTKGIEGLFKKNKVNHVIGFGSLVDKNTVEVTKEDGTKETISTKNIILATGSEPAKLNGVDVDEKTVVTSTGALELEKVPETMVVIGGGVIGLELGSVWSRLGSKVTVVEFAKVIGGNMDNQIRTTFQRALKKQKIDFKMETAVKKAEKMPDGKIELTIEKVSTKEESKMIADVVLVSTGRKPYTENLGLEKLGIQTDKMGRVEVNVKDHTWETNVPGIYAIGDIIAGPMLAHKAEEEAIAVVEHLSGKEGHVNYDAIPSIIYTHPEVAWVGKTEEEVKDAGLEYNVGTFPFAANSRARTNDDSEGMVKFISCKNTDKIFGAHIVGPQAGELLGECVLAMEYGGSTEDIARTCHGHPTLSEAVKEAALATGGKAIHF</sequence>
<evidence type="ECO:0000256" key="8">
    <source>
        <dbReference type="PIRSR" id="PIRSR000350-2"/>
    </source>
</evidence>
<dbReference type="InterPro" id="IPR012999">
    <property type="entry name" value="Pyr_OxRdtase_I_AS"/>
</dbReference>
<dbReference type="GO" id="GO:0005739">
    <property type="term" value="C:mitochondrion"/>
    <property type="evidence" value="ECO:0007669"/>
    <property type="project" value="TreeGrafter"/>
</dbReference>
<dbReference type="Gene3D" id="3.30.390.30">
    <property type="match status" value="1"/>
</dbReference>
<keyword evidence="7 11" id="KW-0676">Redox-active center</keyword>
<dbReference type="NCBIfam" id="TIGR01350">
    <property type="entry name" value="lipoamide_DH"/>
    <property type="match status" value="1"/>
</dbReference>
<evidence type="ECO:0000256" key="7">
    <source>
        <dbReference type="ARBA" id="ARBA00023284"/>
    </source>
</evidence>
<comment type="similarity">
    <text evidence="1 11">Belongs to the class-I pyridine nucleotide-disulfide oxidoreductase family.</text>
</comment>
<dbReference type="PANTHER" id="PTHR22912">
    <property type="entry name" value="DISULFIDE OXIDOREDUCTASE"/>
    <property type="match status" value="1"/>
</dbReference>
<comment type="catalytic activity">
    <reaction evidence="11">
        <text>N(6)-[(R)-dihydrolipoyl]-L-lysyl-[protein] + NAD(+) = N(6)-[(R)-lipoyl]-L-lysyl-[protein] + NADH + H(+)</text>
        <dbReference type="Rhea" id="RHEA:15045"/>
        <dbReference type="Rhea" id="RHEA-COMP:10474"/>
        <dbReference type="Rhea" id="RHEA-COMP:10475"/>
        <dbReference type="ChEBI" id="CHEBI:15378"/>
        <dbReference type="ChEBI" id="CHEBI:57540"/>
        <dbReference type="ChEBI" id="CHEBI:57945"/>
        <dbReference type="ChEBI" id="CHEBI:83099"/>
        <dbReference type="ChEBI" id="CHEBI:83100"/>
        <dbReference type="EC" id="1.8.1.4"/>
    </reaction>
</comment>
<dbReference type="SUPFAM" id="SSF51905">
    <property type="entry name" value="FAD/NAD(P)-binding domain"/>
    <property type="match status" value="1"/>
</dbReference>
<evidence type="ECO:0000256" key="1">
    <source>
        <dbReference type="ARBA" id="ARBA00007532"/>
    </source>
</evidence>
<dbReference type="GO" id="GO:0050660">
    <property type="term" value="F:flavin adenine dinucleotide binding"/>
    <property type="evidence" value="ECO:0007669"/>
    <property type="project" value="InterPro"/>
</dbReference>
<feature type="binding site" evidence="9">
    <location>
        <position position="165"/>
    </location>
    <ligand>
        <name>FAD</name>
        <dbReference type="ChEBI" id="CHEBI:57692"/>
    </ligand>
</feature>
<dbReference type="PANTHER" id="PTHR22912:SF151">
    <property type="entry name" value="DIHYDROLIPOYL DEHYDROGENASE, MITOCHONDRIAL"/>
    <property type="match status" value="1"/>
</dbReference>
<dbReference type="PIRSF" id="PIRSF000350">
    <property type="entry name" value="Mercury_reductase_MerA"/>
    <property type="match status" value="1"/>
</dbReference>
<dbReference type="PRINTS" id="PR00368">
    <property type="entry name" value="FADPNR"/>
</dbReference>
<feature type="binding site" evidence="9">
    <location>
        <position position="254"/>
    </location>
    <ligand>
        <name>NAD(+)</name>
        <dbReference type="ChEBI" id="CHEBI:57540"/>
    </ligand>
</feature>
<dbReference type="OrthoDB" id="361797at2759"/>
<evidence type="ECO:0000313" key="14">
    <source>
        <dbReference type="EMBL" id="CCO19370.1"/>
    </source>
</evidence>
<dbReference type="STRING" id="41875.K8F3K6"/>
<dbReference type="SUPFAM" id="SSF55424">
    <property type="entry name" value="FAD/NAD-linked reductases, dimerisation (C-terminal) domain"/>
    <property type="match status" value="1"/>
</dbReference>
<evidence type="ECO:0000256" key="6">
    <source>
        <dbReference type="ARBA" id="ARBA00023157"/>
    </source>
</evidence>
<keyword evidence="4 11" id="KW-0560">Oxidoreductase</keyword>
<dbReference type="KEGG" id="bpg:Bathy13g00630"/>
<feature type="binding site" evidence="9">
    <location>
        <begin position="231"/>
        <end position="238"/>
    </location>
    <ligand>
        <name>NAD(+)</name>
        <dbReference type="ChEBI" id="CHEBI:57540"/>
    </ligand>
</feature>
<keyword evidence="2 11" id="KW-0285">Flavoprotein</keyword>
<evidence type="ECO:0000256" key="3">
    <source>
        <dbReference type="ARBA" id="ARBA00022827"/>
    </source>
</evidence>
<dbReference type="FunFam" id="3.30.390.30:FF:000001">
    <property type="entry name" value="Dihydrolipoyl dehydrogenase"/>
    <property type="match status" value="1"/>
</dbReference>
<dbReference type="RefSeq" id="XP_007509567.1">
    <property type="nucleotide sequence ID" value="XM_007509505.1"/>
</dbReference>
<dbReference type="PROSITE" id="PS00076">
    <property type="entry name" value="PYRIDINE_REDOX_1"/>
    <property type="match status" value="1"/>
</dbReference>
<feature type="binding site" evidence="9">
    <location>
        <begin position="374"/>
        <end position="377"/>
    </location>
    <ligand>
        <name>FAD</name>
        <dbReference type="ChEBI" id="CHEBI:57692"/>
    </ligand>
</feature>
<keyword evidence="3 9" id="KW-0274">FAD</keyword>
<evidence type="ECO:0000256" key="5">
    <source>
        <dbReference type="ARBA" id="ARBA00023027"/>
    </source>
</evidence>
<feature type="domain" description="FAD/NAD(P)-binding" evidence="13">
    <location>
        <begin position="54"/>
        <end position="383"/>
    </location>
</feature>
<dbReference type="InterPro" id="IPR036188">
    <property type="entry name" value="FAD/NAD-bd_sf"/>
</dbReference>
<dbReference type="Pfam" id="PF02852">
    <property type="entry name" value="Pyr_redox_dim"/>
    <property type="match status" value="1"/>
</dbReference>
<protein>
    <recommendedName>
        <fullName evidence="11">Dihydrolipoyl dehydrogenase</fullName>
        <ecNumber evidence="11">1.8.1.4</ecNumber>
    </recommendedName>
</protein>
<evidence type="ECO:0000259" key="12">
    <source>
        <dbReference type="Pfam" id="PF02852"/>
    </source>
</evidence>
<evidence type="ECO:0000256" key="4">
    <source>
        <dbReference type="ARBA" id="ARBA00023002"/>
    </source>
</evidence>
<organism evidence="14 15">
    <name type="scientific">Bathycoccus prasinos</name>
    <dbReference type="NCBI Taxonomy" id="41875"/>
    <lineage>
        <taxon>Eukaryota</taxon>
        <taxon>Viridiplantae</taxon>
        <taxon>Chlorophyta</taxon>
        <taxon>Mamiellophyceae</taxon>
        <taxon>Mamiellales</taxon>
        <taxon>Bathycoccaceae</taxon>
        <taxon>Bathycoccus</taxon>
    </lineage>
</organism>
<feature type="disulfide bond" description="Redox-active" evidence="10">
    <location>
        <begin position="91"/>
        <end position="96"/>
    </location>
</feature>
<dbReference type="FunFam" id="3.50.50.60:FF:000001">
    <property type="entry name" value="Dihydrolipoyl dehydrogenase, mitochondrial"/>
    <property type="match status" value="1"/>
</dbReference>
<feature type="active site" description="Proton acceptor" evidence="8">
    <location>
        <position position="500"/>
    </location>
</feature>
<accession>K8F3K6</accession>
<feature type="binding site" evidence="9">
    <location>
        <position position="324"/>
    </location>
    <ligand>
        <name>NAD(+)</name>
        <dbReference type="ChEBI" id="CHEBI:57540"/>
    </ligand>
</feature>
<dbReference type="InterPro" id="IPR023753">
    <property type="entry name" value="FAD/NAD-binding_dom"/>
</dbReference>
<evidence type="ECO:0000313" key="15">
    <source>
        <dbReference type="Proteomes" id="UP000198341"/>
    </source>
</evidence>
<reference evidence="14 15" key="1">
    <citation type="submission" date="2011-10" db="EMBL/GenBank/DDBJ databases">
        <authorList>
            <person name="Genoscope - CEA"/>
        </authorList>
    </citation>
    <scope>NUCLEOTIDE SEQUENCE [LARGE SCALE GENOMIC DNA]</scope>
    <source>
        <strain evidence="14 15">RCC 1105</strain>
    </source>
</reference>
<evidence type="ECO:0000256" key="2">
    <source>
        <dbReference type="ARBA" id="ARBA00022630"/>
    </source>
</evidence>
<dbReference type="PRINTS" id="PR00411">
    <property type="entry name" value="PNDRDTASEI"/>
</dbReference>
<evidence type="ECO:0000259" key="13">
    <source>
        <dbReference type="Pfam" id="PF07992"/>
    </source>
</evidence>
<dbReference type="Proteomes" id="UP000198341">
    <property type="component" value="Chromosome 13"/>
</dbReference>
<dbReference type="GO" id="GO:0045252">
    <property type="term" value="C:oxoglutarate dehydrogenase complex"/>
    <property type="evidence" value="ECO:0007669"/>
    <property type="project" value="TreeGrafter"/>
</dbReference>
<keyword evidence="5 9" id="KW-0520">NAD</keyword>
<evidence type="ECO:0000256" key="11">
    <source>
        <dbReference type="RuleBase" id="RU003692"/>
    </source>
</evidence>
<dbReference type="InterPro" id="IPR001100">
    <property type="entry name" value="Pyr_nuc-diS_OxRdtase"/>
</dbReference>
<evidence type="ECO:0000256" key="9">
    <source>
        <dbReference type="PIRSR" id="PIRSR000350-3"/>
    </source>
</evidence>
<name>K8F3K6_9CHLO</name>
<dbReference type="Pfam" id="PF07992">
    <property type="entry name" value="Pyr_redox_2"/>
    <property type="match status" value="1"/>
</dbReference>
<feature type="binding site" evidence="9">
    <location>
        <position position="368"/>
    </location>
    <ligand>
        <name>FAD</name>
        <dbReference type="ChEBI" id="CHEBI:57692"/>
    </ligand>
</feature>
<dbReference type="InterPro" id="IPR006258">
    <property type="entry name" value="Lipoamide_DH"/>
</dbReference>
<evidence type="ECO:0000256" key="10">
    <source>
        <dbReference type="PIRSR" id="PIRSR000350-4"/>
    </source>
</evidence>
<dbReference type="GeneID" id="19012010"/>
<keyword evidence="9" id="KW-0547">Nucleotide-binding</keyword>
<proteinExistence type="inferred from homology"/>
<keyword evidence="15" id="KW-1185">Reference proteome</keyword>
<feature type="binding site" evidence="9">
    <location>
        <begin position="194"/>
        <end position="196"/>
    </location>
    <ligand>
        <name>FAD</name>
        <dbReference type="ChEBI" id="CHEBI:57692"/>
    </ligand>
</feature>
<dbReference type="InterPro" id="IPR016156">
    <property type="entry name" value="FAD/NAD-linked_Rdtase_dimer_sf"/>
</dbReference>
<dbReference type="GO" id="GO:0004148">
    <property type="term" value="F:dihydrolipoyl dehydrogenase (NADH) activity"/>
    <property type="evidence" value="ECO:0007669"/>
    <property type="project" value="UniProtKB-EC"/>
</dbReference>
<feature type="binding site" evidence="9">
    <location>
        <position position="100"/>
    </location>
    <ligand>
        <name>FAD</name>
        <dbReference type="ChEBI" id="CHEBI:57692"/>
    </ligand>
</feature>
<dbReference type="InterPro" id="IPR050151">
    <property type="entry name" value="Class-I_Pyr_Nuc-Dis_Oxidored"/>
</dbReference>
<dbReference type="InterPro" id="IPR004099">
    <property type="entry name" value="Pyr_nucl-diS_OxRdtase_dimer"/>
</dbReference>
<dbReference type="EC" id="1.8.1.4" evidence="11"/>